<feature type="transmembrane region" description="Helical" evidence="4">
    <location>
        <begin position="80"/>
        <end position="96"/>
    </location>
</feature>
<comment type="caution">
    <text evidence="7">The sequence shown here is derived from an EMBL/GenBank/DDBJ whole genome shotgun (WGS) entry which is preliminary data.</text>
</comment>
<accession>A0A8H7D6M4</accession>
<comment type="subcellular location">
    <subcellularLocation>
        <location evidence="1">Golgi apparatus</location>
    </subcellularLocation>
</comment>
<reference evidence="7" key="1">
    <citation type="submission" date="2020-05" db="EMBL/GenBank/DDBJ databases">
        <title>Mycena genomes resolve the evolution of fungal bioluminescence.</title>
        <authorList>
            <person name="Tsai I.J."/>
        </authorList>
    </citation>
    <scope>NUCLEOTIDE SEQUENCE</scope>
    <source>
        <strain evidence="7">160909Yilan</strain>
    </source>
</reference>
<evidence type="ECO:0000259" key="6">
    <source>
        <dbReference type="Pfam" id="PF23036"/>
    </source>
</evidence>
<dbReference type="InterPro" id="IPR022233">
    <property type="entry name" value="TRAPPC10/Trs130_C"/>
</dbReference>
<keyword evidence="2" id="KW-0813">Transport</keyword>
<sequence length="1289" mass="143929">MISSPLFLKMRAIAFSLIILTSLVWIVLLCVYIYVCWDTLSAVAERPIIVVMLLTDTLTVIMLLILLILPFREWLDAARFLFLLLAHIGIAGAFAYWNPRFQCPASTQDLEGVCRLLNLCILIASWVIPVLLILYASGLAYAMAFLSSGSWDQIHTALLAQLPLRNIHWKSPSRPSIRTIQELDISLVPLESLRDEHTSQIPATLLEKPFLNMYIVTCEDNDLETYKNSIKRQVKDWHSVVTSRKNQEWLILHVVRPDSRTQSGNFFQLKGSVLDKLKGDFNTDRRDRCVQLAWTSGNTNPAVWADFLSKLKDGLLNSFDLAVSQREEEVKRSESQRQMPGWNFCTFFILKESLAGSFQGVNLFEDALLQYDELEASFYQVLKEKNLSWFGTLITPSPNDDSSPLLSISKKPYRDLILANTISVFDFRIYLLARQCALLANLGRVNEVSRKASAFLGAFGRRLSEVETIPEFFVESWTYSSALSVVDQCDAWAASLSLQGSMLSTFNAGKGELLELARNQLDVIGVKVGHLPARPPFCNSSQPPSASGSASSDKKISSSDILECIQKRDAFYETYVGITNRAIDMYAKAGRRKFALKLHGSLAALDLHRGRLDAALTTYTSLPAHYAPHMWTSLESLMLSLALDTHAELDKSKDREWIHILLSFLKTYVDTVGLELLMHEEDSVEYISRLVQAMRDSATALESDLAHPEHPAISIRVSPTAKLAGDKDGSFLDVIIHNHLPCAMPIDEIVAILSGRESERLRFAARSDPIPPGKTESTLFCPTSSAGTYILESTEARMSHLVFQWMHRKAAPGRKPLSPMDVRLQQPNLIELGKPPSLLVIVSTGRNHVAKASIKFHVPSVNFRYKQVALTNGKNQEDMLQADDTCISLINVPEAGHIELFDSIFRCFGVQRDIDVEVEYVTVAEPDITRTLHLGRMVATTLPVMVNVQDFFRGNRLFSKFTISTTSHQHVRISDAQLQIPESGLDGFKVVACSPQARSVVTVTPAQPANFLFYLDSENGPVRESLKFRIRYRMLREEVEDLIESSVEQVMSNSAAQLAERVDLVNRLVEALEQDSAWVEMYGVSGELNVPEVSSELGDADDPLRRVIKLLHEHQHPDPPRGKWREIKIPVDVPYMNIVAAACIRLVPPPSPSSEPTPSLYAGQPIPVILTVHTSFHWGSSVNDKDRTYMMRFDVEEMVREWLVSGRKRGDFAATDDGTYSIPLTLIALHHGELVLPKVAVTALPLAGEVTMGSMAIPSTETYQVHGAEKVLVLPRGGRSTFVLGMGSG</sequence>
<evidence type="ECO:0000256" key="3">
    <source>
        <dbReference type="ARBA" id="ARBA00023034"/>
    </source>
</evidence>
<evidence type="ECO:0000256" key="2">
    <source>
        <dbReference type="ARBA" id="ARBA00022448"/>
    </source>
</evidence>
<evidence type="ECO:0008006" key="9">
    <source>
        <dbReference type="Google" id="ProtNLM"/>
    </source>
</evidence>
<dbReference type="GO" id="GO:1990071">
    <property type="term" value="C:TRAPPII protein complex"/>
    <property type="evidence" value="ECO:0007669"/>
    <property type="project" value="InterPro"/>
</dbReference>
<organism evidence="7 8">
    <name type="scientific">Mycena sanguinolenta</name>
    <dbReference type="NCBI Taxonomy" id="230812"/>
    <lineage>
        <taxon>Eukaryota</taxon>
        <taxon>Fungi</taxon>
        <taxon>Dikarya</taxon>
        <taxon>Basidiomycota</taxon>
        <taxon>Agaricomycotina</taxon>
        <taxon>Agaricomycetes</taxon>
        <taxon>Agaricomycetidae</taxon>
        <taxon>Agaricales</taxon>
        <taxon>Marasmiineae</taxon>
        <taxon>Mycenaceae</taxon>
        <taxon>Mycena</taxon>
    </lineage>
</organism>
<dbReference type="PANTHER" id="PTHR13251">
    <property type="entry name" value="EPILEPSY HOLOPROSENCEPHALY CANDIDATE 1/TMEM1"/>
    <property type="match status" value="1"/>
</dbReference>
<dbReference type="InterPro" id="IPR056913">
    <property type="entry name" value="TRAPPC10/Trs130_N"/>
</dbReference>
<evidence type="ECO:0000313" key="8">
    <source>
        <dbReference type="Proteomes" id="UP000623467"/>
    </source>
</evidence>
<name>A0A8H7D6M4_9AGAR</name>
<dbReference type="Pfam" id="PF12584">
    <property type="entry name" value="TRAPPC10"/>
    <property type="match status" value="1"/>
</dbReference>
<protein>
    <recommendedName>
        <fullName evidence="9">Trafficking protein particle complex subunit 10</fullName>
    </recommendedName>
</protein>
<keyword evidence="4" id="KW-0812">Transmembrane</keyword>
<dbReference type="Proteomes" id="UP000623467">
    <property type="component" value="Unassembled WGS sequence"/>
</dbReference>
<evidence type="ECO:0000256" key="1">
    <source>
        <dbReference type="ARBA" id="ARBA00004555"/>
    </source>
</evidence>
<gene>
    <name evidence="7" type="ORF">MSAN_00989400</name>
</gene>
<feature type="transmembrane region" description="Helical" evidence="4">
    <location>
        <begin position="12"/>
        <end position="35"/>
    </location>
</feature>
<dbReference type="Pfam" id="PF23036">
    <property type="entry name" value="TRAPPC10_1st"/>
    <property type="match status" value="1"/>
</dbReference>
<evidence type="ECO:0000313" key="7">
    <source>
        <dbReference type="EMBL" id="KAF7363340.1"/>
    </source>
</evidence>
<dbReference type="GO" id="GO:0034498">
    <property type="term" value="P:early endosome to Golgi transport"/>
    <property type="evidence" value="ECO:0007669"/>
    <property type="project" value="TreeGrafter"/>
</dbReference>
<evidence type="ECO:0000259" key="5">
    <source>
        <dbReference type="Pfam" id="PF12584"/>
    </source>
</evidence>
<keyword evidence="4" id="KW-1133">Transmembrane helix</keyword>
<feature type="domain" description="TRAPPC10/Trs130 C-terminal" evidence="5">
    <location>
        <begin position="1130"/>
        <end position="1274"/>
    </location>
</feature>
<dbReference type="InterPro" id="IPR045126">
    <property type="entry name" value="TRAPPC10/Trs130"/>
</dbReference>
<feature type="domain" description="TRAPPC10/Trs130 N-terminal" evidence="6">
    <location>
        <begin position="150"/>
        <end position="448"/>
    </location>
</feature>
<dbReference type="OrthoDB" id="10256906at2759"/>
<dbReference type="GO" id="GO:0005829">
    <property type="term" value="C:cytosol"/>
    <property type="evidence" value="ECO:0007669"/>
    <property type="project" value="GOC"/>
</dbReference>
<keyword evidence="4" id="KW-0472">Membrane</keyword>
<dbReference type="GO" id="GO:0006891">
    <property type="term" value="P:intra-Golgi vesicle-mediated transport"/>
    <property type="evidence" value="ECO:0007669"/>
    <property type="project" value="TreeGrafter"/>
</dbReference>
<dbReference type="EMBL" id="JACAZH010000007">
    <property type="protein sequence ID" value="KAF7363340.1"/>
    <property type="molecule type" value="Genomic_DNA"/>
</dbReference>
<proteinExistence type="predicted"/>
<dbReference type="PANTHER" id="PTHR13251:SF3">
    <property type="entry name" value="TRAFFICKING PROTEIN PARTICLE COMPLEX SUBUNIT 10"/>
    <property type="match status" value="1"/>
</dbReference>
<evidence type="ECO:0000256" key="4">
    <source>
        <dbReference type="SAM" id="Phobius"/>
    </source>
</evidence>
<feature type="transmembrane region" description="Helical" evidence="4">
    <location>
        <begin position="47"/>
        <end position="68"/>
    </location>
</feature>
<keyword evidence="3" id="KW-0333">Golgi apparatus</keyword>
<feature type="transmembrane region" description="Helical" evidence="4">
    <location>
        <begin position="116"/>
        <end position="136"/>
    </location>
</feature>
<keyword evidence="8" id="KW-1185">Reference proteome</keyword>